<proteinExistence type="predicted"/>
<feature type="signal peptide" evidence="2">
    <location>
        <begin position="1"/>
        <end position="24"/>
    </location>
</feature>
<accession>A0A5A5TGA7</accession>
<keyword evidence="4" id="KW-1185">Reference proteome</keyword>
<name>A0A5A5TGA7_9CHLR</name>
<gene>
    <name evidence="3" type="ORF">KDI_41750</name>
</gene>
<organism evidence="3 4">
    <name type="scientific">Dictyobacter arantiisoli</name>
    <dbReference type="NCBI Taxonomy" id="2014874"/>
    <lineage>
        <taxon>Bacteria</taxon>
        <taxon>Bacillati</taxon>
        <taxon>Chloroflexota</taxon>
        <taxon>Ktedonobacteria</taxon>
        <taxon>Ktedonobacterales</taxon>
        <taxon>Dictyobacteraceae</taxon>
        <taxon>Dictyobacter</taxon>
    </lineage>
</organism>
<dbReference type="EMBL" id="BIXY01000077">
    <property type="protein sequence ID" value="GCF10611.1"/>
    <property type="molecule type" value="Genomic_DNA"/>
</dbReference>
<dbReference type="AlphaFoldDB" id="A0A5A5TGA7"/>
<feature type="compositionally biased region" description="Low complexity" evidence="1">
    <location>
        <begin position="37"/>
        <end position="49"/>
    </location>
</feature>
<feature type="chain" id="PRO_5022901307" evidence="2">
    <location>
        <begin position="25"/>
        <end position="286"/>
    </location>
</feature>
<keyword evidence="2" id="KW-0732">Signal</keyword>
<feature type="compositionally biased region" description="Polar residues" evidence="1">
    <location>
        <begin position="27"/>
        <end position="36"/>
    </location>
</feature>
<comment type="caution">
    <text evidence="3">The sequence shown here is derived from an EMBL/GenBank/DDBJ whole genome shotgun (WGS) entry which is preliminary data.</text>
</comment>
<sequence>MNKRIQVSLFSALLALVLAACGNAAGTTTSGSADVPTNSSSTKTQTTASSTVPLTVMSVDIALDHPTIRNIACGANMTETYTATFHFPANNAGGQVNFTYTTNNGRGSQPASLSVHRGQTSATYTFSWSGQLDASNTLPGRGGVMVTSPNAYTSDLVAPLGPCNPGPPPAAAPFSVTSIDLVAGPEVTGHRCGSSFTENYTATFHIAVGGPGGSIVFQYTTNNGRSSSSNVSLPVAAGQTTATYTFYWSGQLPQSHTAPGIGIVMMSAPNQIISPAATPPGGCNNM</sequence>
<evidence type="ECO:0000313" key="3">
    <source>
        <dbReference type="EMBL" id="GCF10611.1"/>
    </source>
</evidence>
<evidence type="ECO:0000256" key="1">
    <source>
        <dbReference type="SAM" id="MobiDB-lite"/>
    </source>
</evidence>
<evidence type="ECO:0000313" key="4">
    <source>
        <dbReference type="Proteomes" id="UP000322530"/>
    </source>
</evidence>
<feature type="region of interest" description="Disordered" evidence="1">
    <location>
        <begin position="27"/>
        <end position="49"/>
    </location>
</feature>
<dbReference type="RefSeq" id="WP_149403487.1">
    <property type="nucleotide sequence ID" value="NZ_BIXY01000077.1"/>
</dbReference>
<dbReference type="PROSITE" id="PS51257">
    <property type="entry name" value="PROKAR_LIPOPROTEIN"/>
    <property type="match status" value="1"/>
</dbReference>
<reference evidence="3 4" key="1">
    <citation type="submission" date="2019-01" db="EMBL/GenBank/DDBJ databases">
        <title>Draft genome sequence of Dictyobacter sp. Uno17.</title>
        <authorList>
            <person name="Wang C.M."/>
            <person name="Zheng Y."/>
            <person name="Sakai Y."/>
            <person name="Abe K."/>
            <person name="Yokota A."/>
            <person name="Yabe S."/>
        </authorList>
    </citation>
    <scope>NUCLEOTIDE SEQUENCE [LARGE SCALE GENOMIC DNA]</scope>
    <source>
        <strain evidence="3 4">Uno17</strain>
    </source>
</reference>
<evidence type="ECO:0000256" key="2">
    <source>
        <dbReference type="SAM" id="SignalP"/>
    </source>
</evidence>
<dbReference type="OrthoDB" id="156448at2"/>
<dbReference type="Proteomes" id="UP000322530">
    <property type="component" value="Unassembled WGS sequence"/>
</dbReference>
<protein>
    <submittedName>
        <fullName evidence="3">Uncharacterized protein</fullName>
    </submittedName>
</protein>